<comment type="caution">
    <text evidence="1">The sequence shown here is derived from an EMBL/GenBank/DDBJ whole genome shotgun (WGS) entry which is preliminary data.</text>
</comment>
<dbReference type="EMBL" id="BARS01028204">
    <property type="protein sequence ID" value="GAG05715.1"/>
    <property type="molecule type" value="Genomic_DNA"/>
</dbReference>
<dbReference type="AlphaFoldDB" id="X0UJC2"/>
<name>X0UJC2_9ZZZZ</name>
<feature type="non-terminal residue" evidence="1">
    <location>
        <position position="42"/>
    </location>
</feature>
<sequence length="42" mass="4617">MSIPKDIMRDNMALSEWAVLTGYRGSIAHGTYLGTKHAHATD</sequence>
<gene>
    <name evidence="1" type="ORF">S01H1_44226</name>
</gene>
<accession>X0UJC2</accession>
<protein>
    <submittedName>
        <fullName evidence="1">Uncharacterized protein</fullName>
    </submittedName>
</protein>
<evidence type="ECO:0000313" key="1">
    <source>
        <dbReference type="EMBL" id="GAG05715.1"/>
    </source>
</evidence>
<organism evidence="1">
    <name type="scientific">marine sediment metagenome</name>
    <dbReference type="NCBI Taxonomy" id="412755"/>
    <lineage>
        <taxon>unclassified sequences</taxon>
        <taxon>metagenomes</taxon>
        <taxon>ecological metagenomes</taxon>
    </lineage>
</organism>
<reference evidence="1" key="1">
    <citation type="journal article" date="2014" name="Front. Microbiol.">
        <title>High frequency of phylogenetically diverse reductive dehalogenase-homologous genes in deep subseafloor sedimentary metagenomes.</title>
        <authorList>
            <person name="Kawai M."/>
            <person name="Futagami T."/>
            <person name="Toyoda A."/>
            <person name="Takaki Y."/>
            <person name="Nishi S."/>
            <person name="Hori S."/>
            <person name="Arai W."/>
            <person name="Tsubouchi T."/>
            <person name="Morono Y."/>
            <person name="Uchiyama I."/>
            <person name="Ito T."/>
            <person name="Fujiyama A."/>
            <person name="Inagaki F."/>
            <person name="Takami H."/>
        </authorList>
    </citation>
    <scope>NUCLEOTIDE SEQUENCE</scope>
    <source>
        <strain evidence="1">Expedition CK06-06</strain>
    </source>
</reference>
<proteinExistence type="predicted"/>